<evidence type="ECO:0000313" key="4">
    <source>
        <dbReference type="Proteomes" id="UP000192445"/>
    </source>
</evidence>
<feature type="domain" description="DUF3644" evidence="2">
    <location>
        <begin position="1"/>
        <end position="149"/>
    </location>
</feature>
<feature type="region of interest" description="Disordered" evidence="1">
    <location>
        <begin position="310"/>
        <end position="331"/>
    </location>
</feature>
<name>A0A1V0ULP9_STRVN</name>
<gene>
    <name evidence="3" type="ORF">B1H20_15145</name>
</gene>
<dbReference type="KEGG" id="svu:B1H20_15145"/>
<dbReference type="AlphaFoldDB" id="A0A1V0ULP9"/>
<dbReference type="Pfam" id="PF12358">
    <property type="entry name" value="DUF3644"/>
    <property type="match status" value="1"/>
</dbReference>
<accession>A0A1V0ULP9</accession>
<feature type="compositionally biased region" description="Polar residues" evidence="1">
    <location>
        <begin position="320"/>
        <end position="331"/>
    </location>
</feature>
<dbReference type="InterPro" id="IPR022104">
    <property type="entry name" value="DUF3644"/>
</dbReference>
<sequence>MHKAWHYLLHAEFHKAKIDYHYRDPKTGHHQLIDGEPKAWDLDRCLRERFPDNQDPVRLNGELFVALRNKVEHRYEHNLKIVTGGRAQALVMNYEQEVVARFGSECSLADRLRFPISVQALTAEGREQLQAAAKKLPKHTRDLVAKFEAAIDPALLDDLRYDYRVRLVPIIGSKTDADLAINFVKLDELSEEERRTMVEAGRLGTVIEKVKHVEVADKDKLLPGQVARLVEDQVPFEFSASHEHALMWRRFGVRPATGAPDPCATDAKYCIYSEAFGAYVYTPAWVKKIVREIGTVEKYRSVFGREPRMKRVTQFPKQPKASSPQQHSKSA</sequence>
<dbReference type="Proteomes" id="UP000192445">
    <property type="component" value="Chromosome"/>
</dbReference>
<protein>
    <recommendedName>
        <fullName evidence="2">DUF3644 domain-containing protein</fullName>
    </recommendedName>
</protein>
<organism evidence="3 4">
    <name type="scientific">Streptomyces violaceoruber</name>
    <dbReference type="NCBI Taxonomy" id="1935"/>
    <lineage>
        <taxon>Bacteria</taxon>
        <taxon>Bacillati</taxon>
        <taxon>Actinomycetota</taxon>
        <taxon>Actinomycetes</taxon>
        <taxon>Kitasatosporales</taxon>
        <taxon>Streptomycetaceae</taxon>
        <taxon>Streptomyces</taxon>
        <taxon>Streptomyces violaceoruber group</taxon>
    </lineage>
</organism>
<evidence type="ECO:0000256" key="1">
    <source>
        <dbReference type="SAM" id="MobiDB-lite"/>
    </source>
</evidence>
<evidence type="ECO:0000259" key="2">
    <source>
        <dbReference type="Pfam" id="PF12358"/>
    </source>
</evidence>
<dbReference type="OrthoDB" id="1551227at2"/>
<reference evidence="3 4" key="1">
    <citation type="submission" date="2017-03" db="EMBL/GenBank/DDBJ databases">
        <title>Complete Genome Sequence of a natural compounds producer, Streptomyces violaceus S21.</title>
        <authorList>
            <person name="Zhong C."/>
            <person name="Zhao Z."/>
            <person name="Fu J."/>
            <person name="Zong G."/>
            <person name="Qin R."/>
            <person name="Cao G."/>
        </authorList>
    </citation>
    <scope>NUCLEOTIDE SEQUENCE [LARGE SCALE GENOMIC DNA]</scope>
    <source>
        <strain evidence="3 4">S21</strain>
    </source>
</reference>
<dbReference type="STRING" id="1935.B1H20_15145"/>
<evidence type="ECO:0000313" key="3">
    <source>
        <dbReference type="EMBL" id="ARF66203.1"/>
    </source>
</evidence>
<dbReference type="EMBL" id="CP020570">
    <property type="protein sequence ID" value="ARF66203.1"/>
    <property type="molecule type" value="Genomic_DNA"/>
</dbReference>
<proteinExistence type="predicted"/>